<evidence type="ECO:0008006" key="5">
    <source>
        <dbReference type="Google" id="ProtNLM"/>
    </source>
</evidence>
<dbReference type="PROSITE" id="PS51257">
    <property type="entry name" value="PROKAR_LIPOPROTEIN"/>
    <property type="match status" value="1"/>
</dbReference>
<evidence type="ECO:0000313" key="4">
    <source>
        <dbReference type="Proteomes" id="UP000632222"/>
    </source>
</evidence>
<dbReference type="Proteomes" id="UP000632222">
    <property type="component" value="Unassembled WGS sequence"/>
</dbReference>
<evidence type="ECO:0000256" key="2">
    <source>
        <dbReference type="SAM" id="SignalP"/>
    </source>
</evidence>
<dbReference type="RefSeq" id="WP_189005311.1">
    <property type="nucleotide sequence ID" value="NZ_BMOD01000018.1"/>
</dbReference>
<dbReference type="EMBL" id="BMOD01000018">
    <property type="protein sequence ID" value="GGJ47962.1"/>
    <property type="molecule type" value="Genomic_DNA"/>
</dbReference>
<keyword evidence="2" id="KW-0732">Signal</keyword>
<feature type="region of interest" description="Disordered" evidence="1">
    <location>
        <begin position="127"/>
        <end position="153"/>
    </location>
</feature>
<reference evidence="4" key="1">
    <citation type="journal article" date="2019" name="Int. J. Syst. Evol. Microbiol.">
        <title>The Global Catalogue of Microorganisms (GCM) 10K type strain sequencing project: providing services to taxonomists for standard genome sequencing and annotation.</title>
        <authorList>
            <consortium name="The Broad Institute Genomics Platform"/>
            <consortium name="The Broad Institute Genome Sequencing Center for Infectious Disease"/>
            <person name="Wu L."/>
            <person name="Ma J."/>
        </authorList>
    </citation>
    <scope>NUCLEOTIDE SEQUENCE [LARGE SCALE GENOMIC DNA]</scope>
    <source>
        <strain evidence="4">JCM 14370</strain>
    </source>
</reference>
<evidence type="ECO:0000313" key="3">
    <source>
        <dbReference type="EMBL" id="GGJ47962.1"/>
    </source>
</evidence>
<keyword evidence="4" id="KW-1185">Reference proteome</keyword>
<gene>
    <name evidence="3" type="ORF">GCM10008938_37490</name>
</gene>
<name>A0ABQ2D6K4_9DEIO</name>
<sequence length="153" mass="16785">MKRTITLSLMGALLFTGCAQELDLLFPKPPPTPVLTPEVVVTLQTGEPCLKMQVTLTKPDGQDLSPEITPGEKWSIHYLKGELKSGDLSVKATCQVKDQATGQLKVGFSLTRYKLQGSTPILVDIQPPQEKQNLNTRVQYSTPVPTVLPDDKQ</sequence>
<feature type="chain" id="PRO_5046658650" description="Lipoprotein" evidence="2">
    <location>
        <begin position="22"/>
        <end position="153"/>
    </location>
</feature>
<evidence type="ECO:0000256" key="1">
    <source>
        <dbReference type="SAM" id="MobiDB-lite"/>
    </source>
</evidence>
<feature type="signal peptide" evidence="2">
    <location>
        <begin position="1"/>
        <end position="21"/>
    </location>
</feature>
<organism evidence="3 4">
    <name type="scientific">Deinococcus roseus</name>
    <dbReference type="NCBI Taxonomy" id="392414"/>
    <lineage>
        <taxon>Bacteria</taxon>
        <taxon>Thermotogati</taxon>
        <taxon>Deinococcota</taxon>
        <taxon>Deinococci</taxon>
        <taxon>Deinococcales</taxon>
        <taxon>Deinococcaceae</taxon>
        <taxon>Deinococcus</taxon>
    </lineage>
</organism>
<protein>
    <recommendedName>
        <fullName evidence="5">Lipoprotein</fullName>
    </recommendedName>
</protein>
<accession>A0ABQ2D6K4</accession>
<comment type="caution">
    <text evidence="3">The sequence shown here is derived from an EMBL/GenBank/DDBJ whole genome shotgun (WGS) entry which is preliminary data.</text>
</comment>
<feature type="compositionally biased region" description="Polar residues" evidence="1">
    <location>
        <begin position="129"/>
        <end position="144"/>
    </location>
</feature>
<proteinExistence type="predicted"/>